<dbReference type="GO" id="GO:0005829">
    <property type="term" value="C:cytosol"/>
    <property type="evidence" value="ECO:0007669"/>
    <property type="project" value="TreeGrafter"/>
</dbReference>
<dbReference type="PANTHER" id="PTHR30435:SF1">
    <property type="entry name" value="FLAGELLAR HOOK PROTEIN FLGE"/>
    <property type="match status" value="1"/>
</dbReference>
<protein>
    <recommendedName>
        <fullName evidence="3 5">Flagellar hook protein FlgE</fullName>
    </recommendedName>
</protein>
<dbReference type="NCBIfam" id="TIGR03506">
    <property type="entry name" value="FlgEFG_subfam"/>
    <property type="match status" value="1"/>
</dbReference>
<accession>A0AAP9T2X9</accession>
<dbReference type="Proteomes" id="UP000509761">
    <property type="component" value="Chromosome"/>
</dbReference>
<organism evidence="10 11">
    <name type="scientific">Vreelandella titanicae</name>
    <dbReference type="NCBI Taxonomy" id="664683"/>
    <lineage>
        <taxon>Bacteria</taxon>
        <taxon>Pseudomonadati</taxon>
        <taxon>Pseudomonadota</taxon>
        <taxon>Gammaproteobacteria</taxon>
        <taxon>Oceanospirillales</taxon>
        <taxon>Halomonadaceae</taxon>
        <taxon>Vreelandella</taxon>
    </lineage>
</organism>
<evidence type="ECO:0000259" key="9">
    <source>
        <dbReference type="Pfam" id="PF22692"/>
    </source>
</evidence>
<keyword evidence="4 5" id="KW-0975">Bacterial flagellum</keyword>
<dbReference type="NCBIfam" id="NF004238">
    <property type="entry name" value="PRK05682.1-1"/>
    <property type="match status" value="1"/>
</dbReference>
<dbReference type="Gene3D" id="2.60.98.20">
    <property type="entry name" value="Flagellar hook protein FlgE"/>
    <property type="match status" value="1"/>
</dbReference>
<evidence type="ECO:0000259" key="8">
    <source>
        <dbReference type="Pfam" id="PF07559"/>
    </source>
</evidence>
<dbReference type="InterPro" id="IPR001444">
    <property type="entry name" value="Flag_bb_rod_N"/>
</dbReference>
<comment type="function">
    <text evidence="5">A flexible structure which links the flagellar filament to the drive apparatus in the basal body.</text>
</comment>
<dbReference type="RefSeq" id="WP_022520959.1">
    <property type="nucleotide sequence ID" value="NZ_CP054580.1"/>
</dbReference>
<dbReference type="Pfam" id="PF06429">
    <property type="entry name" value="Flg_bbr_C"/>
    <property type="match status" value="1"/>
</dbReference>
<name>A0AAP9T2X9_9GAMM</name>
<proteinExistence type="inferred from homology"/>
<dbReference type="Pfam" id="PF07559">
    <property type="entry name" value="FlgE_D2"/>
    <property type="match status" value="1"/>
</dbReference>
<evidence type="ECO:0000256" key="5">
    <source>
        <dbReference type="RuleBase" id="RU362116"/>
    </source>
</evidence>
<evidence type="ECO:0000259" key="7">
    <source>
        <dbReference type="Pfam" id="PF06429"/>
    </source>
</evidence>
<dbReference type="Pfam" id="PF00460">
    <property type="entry name" value="Flg_bb_rod"/>
    <property type="match status" value="1"/>
</dbReference>
<dbReference type="InterPro" id="IPR020013">
    <property type="entry name" value="Flagellar_FlgE/F/G"/>
</dbReference>
<keyword evidence="10" id="KW-0282">Flagellum</keyword>
<dbReference type="Pfam" id="PF22692">
    <property type="entry name" value="LlgE_F_G_D1"/>
    <property type="match status" value="1"/>
</dbReference>
<dbReference type="InterPro" id="IPR037058">
    <property type="entry name" value="Falgellar_hook_FlgE_sf"/>
</dbReference>
<evidence type="ECO:0000256" key="1">
    <source>
        <dbReference type="ARBA" id="ARBA00004117"/>
    </source>
</evidence>
<dbReference type="AlphaFoldDB" id="A0AAP9T2X9"/>
<comment type="subcellular location">
    <subcellularLocation>
        <location evidence="1 5">Bacterial flagellum basal body</location>
    </subcellularLocation>
</comment>
<dbReference type="InterPro" id="IPR011491">
    <property type="entry name" value="FlgE_D2"/>
</dbReference>
<dbReference type="SUPFAM" id="SSF117143">
    <property type="entry name" value="Flagellar hook protein flgE"/>
    <property type="match status" value="1"/>
</dbReference>
<dbReference type="EMBL" id="CP054580">
    <property type="protein sequence ID" value="QKS26343.1"/>
    <property type="molecule type" value="Genomic_DNA"/>
</dbReference>
<feature type="domain" description="Flagellar basal-body/hook protein C-terminal" evidence="7">
    <location>
        <begin position="399"/>
        <end position="444"/>
    </location>
</feature>
<dbReference type="InterPro" id="IPR010930">
    <property type="entry name" value="Flg_bb/hook_C_dom"/>
</dbReference>
<dbReference type="InterPro" id="IPR037925">
    <property type="entry name" value="FlgE/F/G-like"/>
</dbReference>
<evidence type="ECO:0000256" key="4">
    <source>
        <dbReference type="ARBA" id="ARBA00023143"/>
    </source>
</evidence>
<evidence type="ECO:0000313" key="11">
    <source>
        <dbReference type="Proteomes" id="UP000509761"/>
    </source>
</evidence>
<feature type="domain" description="Flagellar hook protein FlgE D2" evidence="8">
    <location>
        <begin position="185"/>
        <end position="326"/>
    </location>
</feature>
<keyword evidence="10" id="KW-0966">Cell projection</keyword>
<dbReference type="PANTHER" id="PTHR30435">
    <property type="entry name" value="FLAGELLAR PROTEIN"/>
    <property type="match status" value="1"/>
</dbReference>
<comment type="similarity">
    <text evidence="2 5">Belongs to the flagella basal body rod proteins family.</text>
</comment>
<dbReference type="GO" id="GO:0009424">
    <property type="term" value="C:bacterial-type flagellum hook"/>
    <property type="evidence" value="ECO:0007669"/>
    <property type="project" value="TreeGrafter"/>
</dbReference>
<feature type="domain" description="Flagellar hook protein FlgE/F/G-like D1" evidence="9">
    <location>
        <begin position="75"/>
        <end position="123"/>
    </location>
</feature>
<evidence type="ECO:0000259" key="6">
    <source>
        <dbReference type="Pfam" id="PF00460"/>
    </source>
</evidence>
<feature type="domain" description="Flagellar basal body rod protein N-terminal" evidence="6">
    <location>
        <begin position="5"/>
        <end position="33"/>
    </location>
</feature>
<dbReference type="GO" id="GO:0009425">
    <property type="term" value="C:bacterial-type flagellum basal body"/>
    <property type="evidence" value="ECO:0007669"/>
    <property type="project" value="UniProtKB-SubCell"/>
</dbReference>
<dbReference type="InterPro" id="IPR053967">
    <property type="entry name" value="LlgE_F_G-like_D1"/>
</dbReference>
<dbReference type="GO" id="GO:0071978">
    <property type="term" value="P:bacterial-type flagellum-dependent swarming motility"/>
    <property type="evidence" value="ECO:0007669"/>
    <property type="project" value="TreeGrafter"/>
</dbReference>
<keyword evidence="11" id="KW-1185">Reference proteome</keyword>
<keyword evidence="10" id="KW-0969">Cilium</keyword>
<evidence type="ECO:0000313" key="10">
    <source>
        <dbReference type="EMBL" id="QKS26343.1"/>
    </source>
</evidence>
<evidence type="ECO:0000256" key="3">
    <source>
        <dbReference type="ARBA" id="ARBA00019015"/>
    </source>
</evidence>
<reference evidence="10 11" key="1">
    <citation type="submission" date="2019-12" db="EMBL/GenBank/DDBJ databases">
        <title>Genome sequencing and assembly of endphytes of Porphyra tenera.</title>
        <authorList>
            <person name="Park J.M."/>
            <person name="Shin R."/>
            <person name="Jo S.H."/>
        </authorList>
    </citation>
    <scope>NUCLEOTIDE SEQUENCE [LARGE SCALE GENOMIC DNA]</scope>
    <source>
        <strain evidence="10 11">GPM3</strain>
    </source>
</reference>
<evidence type="ECO:0000256" key="2">
    <source>
        <dbReference type="ARBA" id="ARBA00009677"/>
    </source>
</evidence>
<gene>
    <name evidence="10" type="ORF">FX987_04148</name>
</gene>
<sequence length="444" mass="46301">MSFTTAISGINAQSEKLNVAGNNIANSQTVGYKSSSVRFADVYAASRGIGVSVSDTRQDFTQGSVESTGRNLDLAIAGKGFYRLEQSSGEVGYSRNGEFSLAANGDIVNAQGAKLMGYGLDEEIKADTADQLAFPFSDVLKGATKPLNVPANDMPAKATTEVSTILNLDATTTTGQDLSSVEVDVPPAGPPGTKLNYHFANNFTAYDSLGNPINVATYYERGANNQWTVTAVTEGQSRGQFTLDFDTNGKILTNAEGYVTGVGSSAGNGTIPGLTHNEDPDTGETTVNIPAPGGTLANPLNIELKFDGSTQFADNSLQKELNQNGYASGALVGIEVLADGTVMRNFSNEQSAAAGQVVLASFSNEEGLEPLGNNLWAATNTSGIANMGAPGVGQYGQIQAGAVEASNVELAEELVNMIVAQRAYQANSNTISTQDELLQTVINL</sequence>